<accession>A0A850HEU3</accession>
<organism evidence="1 2">
    <name type="scientific">Altererythrobacter lutimaris</name>
    <dbReference type="NCBI Taxonomy" id="2743979"/>
    <lineage>
        <taxon>Bacteria</taxon>
        <taxon>Pseudomonadati</taxon>
        <taxon>Pseudomonadota</taxon>
        <taxon>Alphaproteobacteria</taxon>
        <taxon>Sphingomonadales</taxon>
        <taxon>Erythrobacteraceae</taxon>
        <taxon>Altererythrobacter</taxon>
    </lineage>
</organism>
<gene>
    <name evidence="1" type="ORF">HUO12_14360</name>
</gene>
<name>A0A850HEU3_9SPHN</name>
<dbReference type="AlphaFoldDB" id="A0A850HEU3"/>
<sequence length="145" mass="15250">EPFVQGEVGAFGYVRGVAAGSTPLGGGNLLAAAEIQGYDGPWDLHEDLHRIAGLVKYSGGGSAAAGGTEYSVQLNGYDSRWTSTDQVPERAVESGRIGRFGFIDPDLGGSTTRIGAVANAALGETRLNAFATYYNFQLTSNFTYF</sequence>
<keyword evidence="2" id="KW-1185">Reference proteome</keyword>
<proteinExistence type="predicted"/>
<keyword evidence="1" id="KW-0675">Receptor</keyword>
<dbReference type="EMBL" id="JABWTA010000029">
    <property type="protein sequence ID" value="NVE96085.1"/>
    <property type="molecule type" value="Genomic_DNA"/>
</dbReference>
<evidence type="ECO:0000313" key="1">
    <source>
        <dbReference type="EMBL" id="NVE96085.1"/>
    </source>
</evidence>
<comment type="caution">
    <text evidence="1">The sequence shown here is derived from an EMBL/GenBank/DDBJ whole genome shotgun (WGS) entry which is preliminary data.</text>
</comment>
<feature type="non-terminal residue" evidence="1">
    <location>
        <position position="145"/>
    </location>
</feature>
<feature type="non-terminal residue" evidence="1">
    <location>
        <position position="1"/>
    </location>
</feature>
<evidence type="ECO:0000313" key="2">
    <source>
        <dbReference type="Proteomes" id="UP000546031"/>
    </source>
</evidence>
<dbReference type="Proteomes" id="UP000546031">
    <property type="component" value="Unassembled WGS sequence"/>
</dbReference>
<reference evidence="1 2" key="1">
    <citation type="submission" date="2020-06" db="EMBL/GenBank/DDBJ databases">
        <title>Altererythrobacter lutimaris sp. nov., a marine bacterium isolated from a tidal flat.</title>
        <authorList>
            <person name="Kim D."/>
            <person name="Yoo Y."/>
            <person name="Kim J.-J."/>
        </authorList>
    </citation>
    <scope>NUCLEOTIDE SEQUENCE [LARGE SCALE GENOMIC DNA]</scope>
    <source>
        <strain evidence="1 2">JGD-16</strain>
    </source>
</reference>
<protein>
    <submittedName>
        <fullName evidence="1">TonB-dependent receptor</fullName>
    </submittedName>
</protein>